<comment type="caution">
    <text evidence="1">The sequence shown here is derived from an EMBL/GenBank/DDBJ whole genome shotgun (WGS) entry which is preliminary data.</text>
</comment>
<evidence type="ECO:0008006" key="3">
    <source>
        <dbReference type="Google" id="ProtNLM"/>
    </source>
</evidence>
<name>A0ABQ1JU45_9PROT</name>
<sequence>MAASWIKRLLAARDVTRIGCIDFGTAYSKVSIVDSEQLADLDEQCIHPLAIGKDQSHNPYLLPSLLFVDEASVRFGKKAETSARRNERRGRVAFSSPKQYLSTHALDALDDKLPAEIDPTGQYTAKQLITLFLAYLLRRAEQAAGEQNLSWPPLCRITRPAWKRDRAQWGEQMLRELVRHAFILVDRLGDALISEEGVEHDVVMEAFAAIPDTSDFPDEKIFEISAQGTATVPEATAVAAASIRPTRRRVVVVADIGGGTSDFAAFTTGVAGRNVVAEIDGSATVLREAGDYLDMQLRRILMYKAGLLPDDPAARGAMSMIRAQQRELKESLFAEGRIMPEMGDQFVELTLDEFLADQHVRGFSRRLAETFYQAVAPAVDWARNIAASGGGQQVVEILPTGGGSTLPMVAEMIRDMPYEWTFEVMSPELFQSRNTDFNTVAPQLAVSIGGAVLELPRQVTPVRAA</sequence>
<dbReference type="SUPFAM" id="SSF53067">
    <property type="entry name" value="Actin-like ATPase domain"/>
    <property type="match status" value="2"/>
</dbReference>
<dbReference type="Proteomes" id="UP000628854">
    <property type="component" value="Unassembled WGS sequence"/>
</dbReference>
<dbReference type="RefSeq" id="WP_143434556.1">
    <property type="nucleotide sequence ID" value="NZ_BMKF01000002.1"/>
</dbReference>
<dbReference type="InterPro" id="IPR043129">
    <property type="entry name" value="ATPase_NBD"/>
</dbReference>
<evidence type="ECO:0000313" key="1">
    <source>
        <dbReference type="EMBL" id="GGB77992.1"/>
    </source>
</evidence>
<dbReference type="EMBL" id="BMKF01000002">
    <property type="protein sequence ID" value="GGB77992.1"/>
    <property type="molecule type" value="Genomic_DNA"/>
</dbReference>
<dbReference type="Gene3D" id="3.30.420.40">
    <property type="match status" value="3"/>
</dbReference>
<organism evidence="1 2">
    <name type="scientific">Henriciella pelagia</name>
    <dbReference type="NCBI Taxonomy" id="1977912"/>
    <lineage>
        <taxon>Bacteria</taxon>
        <taxon>Pseudomonadati</taxon>
        <taxon>Pseudomonadota</taxon>
        <taxon>Alphaproteobacteria</taxon>
        <taxon>Hyphomonadales</taxon>
        <taxon>Hyphomonadaceae</taxon>
        <taxon>Henriciella</taxon>
    </lineage>
</organism>
<evidence type="ECO:0000313" key="2">
    <source>
        <dbReference type="Proteomes" id="UP000628854"/>
    </source>
</evidence>
<accession>A0ABQ1JU45</accession>
<keyword evidence="2" id="KW-1185">Reference proteome</keyword>
<dbReference type="Gene3D" id="3.90.640.10">
    <property type="entry name" value="Actin, Chain A, domain 4"/>
    <property type="match status" value="1"/>
</dbReference>
<reference evidence="2" key="1">
    <citation type="journal article" date="2019" name="Int. J. Syst. Evol. Microbiol.">
        <title>The Global Catalogue of Microorganisms (GCM) 10K type strain sequencing project: providing services to taxonomists for standard genome sequencing and annotation.</title>
        <authorList>
            <consortium name="The Broad Institute Genomics Platform"/>
            <consortium name="The Broad Institute Genome Sequencing Center for Infectious Disease"/>
            <person name="Wu L."/>
            <person name="Ma J."/>
        </authorList>
    </citation>
    <scope>NUCLEOTIDE SEQUENCE [LARGE SCALE GENOMIC DNA]</scope>
    <source>
        <strain evidence="2">CGMCC 1.15928</strain>
    </source>
</reference>
<protein>
    <recommendedName>
        <fullName evidence="3">Hsp70 family protein</fullName>
    </recommendedName>
</protein>
<proteinExistence type="predicted"/>
<gene>
    <name evidence="1" type="ORF">GCM10011503_28470</name>
</gene>